<dbReference type="InterPro" id="IPR043149">
    <property type="entry name" value="TagF_N"/>
</dbReference>
<comment type="subcellular location">
    <subcellularLocation>
        <location evidence="1">Cell membrane</location>
        <topology evidence="1">Peripheral membrane protein</topology>
    </subcellularLocation>
</comment>
<dbReference type="Gene3D" id="3.40.50.12580">
    <property type="match status" value="1"/>
</dbReference>
<dbReference type="PANTHER" id="PTHR37316:SF3">
    <property type="entry name" value="TEICHOIC ACID GLYCEROL-PHOSPHATE TRANSFERASE"/>
    <property type="match status" value="1"/>
</dbReference>
<dbReference type="InterPro" id="IPR043148">
    <property type="entry name" value="TagF_C"/>
</dbReference>
<dbReference type="SUPFAM" id="SSF53756">
    <property type="entry name" value="UDP-Glycosyltransferase/glycogen phosphorylase"/>
    <property type="match status" value="1"/>
</dbReference>
<keyword evidence="6" id="KW-0472">Membrane</keyword>
<dbReference type="GO" id="GO:0005886">
    <property type="term" value="C:plasma membrane"/>
    <property type="evidence" value="ECO:0007669"/>
    <property type="project" value="UniProtKB-SubCell"/>
</dbReference>
<reference evidence="7" key="2">
    <citation type="submission" date="2020-09" db="EMBL/GenBank/DDBJ databases">
        <authorList>
            <person name="Yu Y."/>
        </authorList>
    </citation>
    <scope>NUCLEOTIDE SEQUENCE</scope>
    <source>
        <strain evidence="7">KCTC 49039</strain>
    </source>
</reference>
<reference evidence="7" key="1">
    <citation type="journal article" date="2018" name="Curr. Microbiol.">
        <title>Cellulosimicrobium arenosum sp. nov., Isolated from Marine Sediment Sand.</title>
        <authorList>
            <person name="Oh M."/>
            <person name="Kim J.H."/>
            <person name="Yoon J.H."/>
            <person name="Schumann P."/>
            <person name="Kim W."/>
        </authorList>
    </citation>
    <scope>NUCLEOTIDE SEQUENCE</scope>
    <source>
        <strain evidence="7">KCTC 49039</strain>
    </source>
</reference>
<gene>
    <name evidence="7" type="ORF">IF651_14030</name>
</gene>
<dbReference type="PANTHER" id="PTHR37316">
    <property type="entry name" value="TEICHOIC ACID GLYCEROL-PHOSPHATE PRIMASE"/>
    <property type="match status" value="1"/>
</dbReference>
<sequence length="788" mass="88857">MPARCNSGRGDPAYTVRCCLQRPWACVGRLVRVGSSSCPLRRLALPCGRVDVAARSGRTGVVRPGGTAGRRRGARVRPPAWARRFTRRFIRRRPSVARSQPDGRAKKWVELGLEGDLLRVRGRYARPGWRVFEISGSLRHSEGEVRVRSDEDHDFSARLPLEALRRAAVVADDVVDLWLHLVPEETRPDVADDVPPVRLGGFERTLRTGAPQAAQESSDRIFVTQKGNLSLLLGGAPTRRFEVQVDEFALDGAVAELRFVVRGADRRANAARFVATSRESGARHEFPCMLQDDPQQSALTQGRLVQHGHVVVPLKGLVDRLETRDEILDLFVEVEDADGVVQHKRVHGSGCGRLPRAGRVEQGGAVVQLLPYETFRGANVSVRVERLSVDSFSYLQRWVRAGWLLRLVRPFLGIWLIGEQPYKAQDNGYHLFRWLREHQPHRRAYYVVDESSPDLARLEGLGNVVLRGSRAHVRVALLASRLVGTHHAEYLLPSRHPAAVAAARGVRVFIRHGISGTKNMTANYGRFAPGFRTDRFHVSSDRERRVAIDEFGYRPAQVRVTGLPRFDELLAPLESEPDGLLVIPTWREWLGTRESFLTSEYREQWQQFLTHPRLARAMDAGLRVTFILHPNMRHFVDLFDAPGVRVLRQGEVDVQSLLREHAGLVTDYSSVAFDFAILRRPIVYFQFDQERFFGPHGSFLDLDDDLPGTIVADVDQLVDQVDAAVVCGFTMPAEHWDRAQRAVRYHDRRNCERVARSVQTAGGPEVLGWRWADRWESGRQGPGRAGRS</sequence>
<dbReference type="InterPro" id="IPR051612">
    <property type="entry name" value="Teichoic_Acid_Biosynth"/>
</dbReference>
<dbReference type="Pfam" id="PF04464">
    <property type="entry name" value="Glyphos_transf"/>
    <property type="match status" value="1"/>
</dbReference>
<evidence type="ECO:0000313" key="7">
    <source>
        <dbReference type="EMBL" id="MBD8080173.1"/>
    </source>
</evidence>
<dbReference type="EMBL" id="JACYHB010000013">
    <property type="protein sequence ID" value="MBD8080173.1"/>
    <property type="molecule type" value="Genomic_DNA"/>
</dbReference>
<keyword evidence="3" id="KW-1003">Cell membrane</keyword>
<keyword evidence="5" id="KW-0777">Teichoic acid biosynthesis</keyword>
<dbReference type="GO" id="GO:0047355">
    <property type="term" value="F:CDP-glycerol glycerophosphotransferase activity"/>
    <property type="evidence" value="ECO:0007669"/>
    <property type="project" value="InterPro"/>
</dbReference>
<name>A0A927J1L4_9MICO</name>
<comment type="caution">
    <text evidence="7">The sequence shown here is derived from an EMBL/GenBank/DDBJ whole genome shotgun (WGS) entry which is preliminary data.</text>
</comment>
<evidence type="ECO:0000313" key="8">
    <source>
        <dbReference type="Proteomes" id="UP000610846"/>
    </source>
</evidence>
<evidence type="ECO:0000256" key="6">
    <source>
        <dbReference type="ARBA" id="ARBA00023136"/>
    </source>
</evidence>
<dbReference type="Gene3D" id="3.40.50.11820">
    <property type="match status" value="1"/>
</dbReference>
<keyword evidence="8" id="KW-1185">Reference proteome</keyword>
<evidence type="ECO:0000256" key="3">
    <source>
        <dbReference type="ARBA" id="ARBA00022475"/>
    </source>
</evidence>
<protein>
    <submittedName>
        <fullName evidence="7">CDP-glycerol glycerophosphotransferase family protein</fullName>
    </submittedName>
</protein>
<evidence type="ECO:0000256" key="4">
    <source>
        <dbReference type="ARBA" id="ARBA00022679"/>
    </source>
</evidence>
<evidence type="ECO:0000256" key="1">
    <source>
        <dbReference type="ARBA" id="ARBA00004202"/>
    </source>
</evidence>
<keyword evidence="4" id="KW-0808">Transferase</keyword>
<proteinExistence type="inferred from homology"/>
<evidence type="ECO:0000256" key="2">
    <source>
        <dbReference type="ARBA" id="ARBA00010488"/>
    </source>
</evidence>
<comment type="similarity">
    <text evidence="2">Belongs to the CDP-glycerol glycerophosphotransferase family.</text>
</comment>
<dbReference type="AlphaFoldDB" id="A0A927J1L4"/>
<dbReference type="Proteomes" id="UP000610846">
    <property type="component" value="Unassembled WGS sequence"/>
</dbReference>
<accession>A0A927J1L4</accession>
<dbReference type="InterPro" id="IPR007554">
    <property type="entry name" value="Glycerophosphate_synth"/>
</dbReference>
<organism evidence="7 8">
    <name type="scientific">Cellulosimicrobium arenosum</name>
    <dbReference type="NCBI Taxonomy" id="2708133"/>
    <lineage>
        <taxon>Bacteria</taxon>
        <taxon>Bacillati</taxon>
        <taxon>Actinomycetota</taxon>
        <taxon>Actinomycetes</taxon>
        <taxon>Micrococcales</taxon>
        <taxon>Promicromonosporaceae</taxon>
        <taxon>Cellulosimicrobium</taxon>
    </lineage>
</organism>
<dbReference type="GO" id="GO:0019350">
    <property type="term" value="P:teichoic acid biosynthetic process"/>
    <property type="evidence" value="ECO:0007669"/>
    <property type="project" value="UniProtKB-KW"/>
</dbReference>
<evidence type="ECO:0000256" key="5">
    <source>
        <dbReference type="ARBA" id="ARBA00022944"/>
    </source>
</evidence>